<protein>
    <recommendedName>
        <fullName evidence="4">Acid-resistance membrane protein</fullName>
    </recommendedName>
</protein>
<dbReference type="PANTHER" id="PTHR34989:SF1">
    <property type="entry name" value="PROTEIN HDED"/>
    <property type="match status" value="1"/>
</dbReference>
<feature type="transmembrane region" description="Helical" evidence="1">
    <location>
        <begin position="48"/>
        <end position="67"/>
    </location>
</feature>
<feature type="transmembrane region" description="Helical" evidence="1">
    <location>
        <begin position="136"/>
        <end position="155"/>
    </location>
</feature>
<dbReference type="Proteomes" id="UP001321498">
    <property type="component" value="Chromosome"/>
</dbReference>
<keyword evidence="3" id="KW-1185">Reference proteome</keyword>
<keyword evidence="1" id="KW-0472">Membrane</keyword>
<evidence type="ECO:0000313" key="3">
    <source>
        <dbReference type="Proteomes" id="UP001321498"/>
    </source>
</evidence>
<sequence length="189" mass="19390">MTSTPTSSSPVGTLAWMARIHRGQIVAVAVVGLLLGVIGLLFPGATLYTVAVLFGSFLVATGIFRIMSAVIAAELTVPLRWLNAVLGALVVIAGILCLSNPFRSLVVLAIVIGLGWIADGLVDLLAGVRGAIHPRWFGFVSGIVSIAAGVAMFVLPAAGLAALVSIGAVLLIIVSLTTLLMIPRRAKTA</sequence>
<dbReference type="InterPro" id="IPR005325">
    <property type="entry name" value="DUF308_memb"/>
</dbReference>
<dbReference type="EMBL" id="AP027731">
    <property type="protein sequence ID" value="BDZ45215.1"/>
    <property type="molecule type" value="Genomic_DNA"/>
</dbReference>
<feature type="transmembrane region" description="Helical" evidence="1">
    <location>
        <begin position="161"/>
        <end position="182"/>
    </location>
</feature>
<evidence type="ECO:0008006" key="4">
    <source>
        <dbReference type="Google" id="ProtNLM"/>
    </source>
</evidence>
<feature type="transmembrane region" description="Helical" evidence="1">
    <location>
        <begin position="25"/>
        <end position="42"/>
    </location>
</feature>
<gene>
    <name evidence="2" type="ORF">GCM10025866_11240</name>
</gene>
<proteinExistence type="predicted"/>
<feature type="transmembrane region" description="Helical" evidence="1">
    <location>
        <begin position="79"/>
        <end position="96"/>
    </location>
</feature>
<dbReference type="Pfam" id="PF03729">
    <property type="entry name" value="DUF308"/>
    <property type="match status" value="1"/>
</dbReference>
<evidence type="ECO:0000313" key="2">
    <source>
        <dbReference type="EMBL" id="BDZ45215.1"/>
    </source>
</evidence>
<dbReference type="PANTHER" id="PTHR34989">
    <property type="entry name" value="PROTEIN HDED"/>
    <property type="match status" value="1"/>
</dbReference>
<organism evidence="2 3">
    <name type="scientific">Naasia aerilata</name>
    <dbReference type="NCBI Taxonomy" id="1162966"/>
    <lineage>
        <taxon>Bacteria</taxon>
        <taxon>Bacillati</taxon>
        <taxon>Actinomycetota</taxon>
        <taxon>Actinomycetes</taxon>
        <taxon>Micrococcales</taxon>
        <taxon>Microbacteriaceae</taxon>
        <taxon>Naasia</taxon>
    </lineage>
</organism>
<accession>A0ABM8GAH4</accession>
<keyword evidence="1" id="KW-1133">Transmembrane helix</keyword>
<evidence type="ECO:0000256" key="1">
    <source>
        <dbReference type="SAM" id="Phobius"/>
    </source>
</evidence>
<feature type="transmembrane region" description="Helical" evidence="1">
    <location>
        <begin position="102"/>
        <end position="124"/>
    </location>
</feature>
<name>A0ABM8GAH4_9MICO</name>
<dbReference type="InterPro" id="IPR052712">
    <property type="entry name" value="Acid_resist_chaperone_HdeD"/>
</dbReference>
<dbReference type="RefSeq" id="WP_286278603.1">
    <property type="nucleotide sequence ID" value="NZ_AP027731.1"/>
</dbReference>
<keyword evidence="1" id="KW-0812">Transmembrane</keyword>
<reference evidence="3" key="1">
    <citation type="journal article" date="2019" name="Int. J. Syst. Evol. Microbiol.">
        <title>The Global Catalogue of Microorganisms (GCM) 10K type strain sequencing project: providing services to taxonomists for standard genome sequencing and annotation.</title>
        <authorList>
            <consortium name="The Broad Institute Genomics Platform"/>
            <consortium name="The Broad Institute Genome Sequencing Center for Infectious Disease"/>
            <person name="Wu L."/>
            <person name="Ma J."/>
        </authorList>
    </citation>
    <scope>NUCLEOTIDE SEQUENCE [LARGE SCALE GENOMIC DNA]</scope>
    <source>
        <strain evidence="3">NBRC 108725</strain>
    </source>
</reference>